<feature type="signal peptide" evidence="2">
    <location>
        <begin position="1"/>
        <end position="32"/>
    </location>
</feature>
<dbReference type="AlphaFoldDB" id="A0A4Z2FVQ5"/>
<reference evidence="3 4" key="1">
    <citation type="submission" date="2019-03" db="EMBL/GenBank/DDBJ databases">
        <title>First draft genome of Liparis tanakae, snailfish: a comprehensive survey of snailfish specific genes.</title>
        <authorList>
            <person name="Kim W."/>
            <person name="Song I."/>
            <person name="Jeong J.-H."/>
            <person name="Kim D."/>
            <person name="Kim S."/>
            <person name="Ryu S."/>
            <person name="Song J.Y."/>
            <person name="Lee S.K."/>
        </authorList>
    </citation>
    <scope>NUCLEOTIDE SEQUENCE [LARGE SCALE GENOMIC DNA]</scope>
    <source>
        <tissue evidence="3">Muscle</tissue>
    </source>
</reference>
<evidence type="ECO:0000313" key="3">
    <source>
        <dbReference type="EMBL" id="TNN45306.1"/>
    </source>
</evidence>
<gene>
    <name evidence="3" type="ORF">EYF80_044491</name>
</gene>
<organism evidence="3 4">
    <name type="scientific">Liparis tanakae</name>
    <name type="common">Tanaka's snailfish</name>
    <dbReference type="NCBI Taxonomy" id="230148"/>
    <lineage>
        <taxon>Eukaryota</taxon>
        <taxon>Metazoa</taxon>
        <taxon>Chordata</taxon>
        <taxon>Craniata</taxon>
        <taxon>Vertebrata</taxon>
        <taxon>Euteleostomi</taxon>
        <taxon>Actinopterygii</taxon>
        <taxon>Neopterygii</taxon>
        <taxon>Teleostei</taxon>
        <taxon>Neoteleostei</taxon>
        <taxon>Acanthomorphata</taxon>
        <taxon>Eupercaria</taxon>
        <taxon>Perciformes</taxon>
        <taxon>Cottioidei</taxon>
        <taxon>Cottales</taxon>
        <taxon>Liparidae</taxon>
        <taxon>Liparis</taxon>
    </lineage>
</organism>
<proteinExistence type="predicted"/>
<dbReference type="EMBL" id="SRLO01000854">
    <property type="protein sequence ID" value="TNN45306.1"/>
    <property type="molecule type" value="Genomic_DNA"/>
</dbReference>
<comment type="caution">
    <text evidence="3">The sequence shown here is derived from an EMBL/GenBank/DDBJ whole genome shotgun (WGS) entry which is preliminary data.</text>
</comment>
<feature type="compositionally biased region" description="Polar residues" evidence="1">
    <location>
        <begin position="126"/>
        <end position="135"/>
    </location>
</feature>
<evidence type="ECO:0000256" key="1">
    <source>
        <dbReference type="SAM" id="MobiDB-lite"/>
    </source>
</evidence>
<accession>A0A4Z2FVQ5</accession>
<evidence type="ECO:0000313" key="4">
    <source>
        <dbReference type="Proteomes" id="UP000314294"/>
    </source>
</evidence>
<name>A0A4Z2FVQ5_9TELE</name>
<feature type="chain" id="PRO_5021348779" evidence="2">
    <location>
        <begin position="33"/>
        <end position="172"/>
    </location>
</feature>
<feature type="region of interest" description="Disordered" evidence="1">
    <location>
        <begin position="126"/>
        <end position="158"/>
    </location>
</feature>
<sequence>MECSLRGCTRLLVLGPFGAVGVALLGPPLCRADAPQVHLGGFEEGHHEGLLVLRPVATDQARHAGIDDLSCRGRRRGKFNRNHTFFLIPSPTSENAKDETVSCRPRFLPGFRTQWLLVAVTSNTNQPSSAAQITRESSRTRSDSLEDTEEEFAVKVGDEQKVNGDYVHGYKR</sequence>
<keyword evidence="2" id="KW-0732">Signal</keyword>
<protein>
    <submittedName>
        <fullName evidence="3">Uncharacterized protein</fullName>
    </submittedName>
</protein>
<keyword evidence="4" id="KW-1185">Reference proteome</keyword>
<evidence type="ECO:0000256" key="2">
    <source>
        <dbReference type="SAM" id="SignalP"/>
    </source>
</evidence>
<dbReference type="Proteomes" id="UP000314294">
    <property type="component" value="Unassembled WGS sequence"/>
</dbReference>